<keyword evidence="5" id="KW-1185">Reference proteome</keyword>
<dbReference type="GO" id="GO:0016747">
    <property type="term" value="F:acyltransferase activity, transferring groups other than amino-acyl groups"/>
    <property type="evidence" value="ECO:0007669"/>
    <property type="project" value="InterPro"/>
</dbReference>
<keyword evidence="2" id="KW-0012">Acyltransferase</keyword>
<dbReference type="PROSITE" id="PS51186">
    <property type="entry name" value="GNAT"/>
    <property type="match status" value="1"/>
</dbReference>
<dbReference type="Proteomes" id="UP000199379">
    <property type="component" value="Unassembled WGS sequence"/>
</dbReference>
<reference evidence="4 5" key="1">
    <citation type="submission" date="2016-10" db="EMBL/GenBank/DDBJ databases">
        <authorList>
            <person name="de Groot N.N."/>
        </authorList>
    </citation>
    <scope>NUCLEOTIDE SEQUENCE [LARGE SCALE GENOMIC DNA]</scope>
    <source>
        <strain evidence="4 5">DSM 29340</strain>
    </source>
</reference>
<evidence type="ECO:0000256" key="1">
    <source>
        <dbReference type="ARBA" id="ARBA00022679"/>
    </source>
</evidence>
<proteinExistence type="predicted"/>
<dbReference type="EMBL" id="FNYD01000005">
    <property type="protein sequence ID" value="SEJ58549.1"/>
    <property type="molecule type" value="Genomic_DNA"/>
</dbReference>
<dbReference type="SUPFAM" id="SSF55729">
    <property type="entry name" value="Acyl-CoA N-acyltransferases (Nat)"/>
    <property type="match status" value="1"/>
</dbReference>
<dbReference type="OrthoDB" id="118465at2"/>
<dbReference type="PANTHER" id="PTHR43877">
    <property type="entry name" value="AMINOALKYLPHOSPHONATE N-ACETYLTRANSFERASE-RELATED-RELATED"/>
    <property type="match status" value="1"/>
</dbReference>
<dbReference type="CDD" id="cd04301">
    <property type="entry name" value="NAT_SF"/>
    <property type="match status" value="1"/>
</dbReference>
<keyword evidence="1 4" id="KW-0808">Transferase</keyword>
<gene>
    <name evidence="4" type="ORF">SAMN05444007_105303</name>
</gene>
<dbReference type="STRING" id="1227549.SAMN05444007_105303"/>
<dbReference type="Pfam" id="PF13673">
    <property type="entry name" value="Acetyltransf_10"/>
    <property type="match status" value="1"/>
</dbReference>
<evidence type="ECO:0000313" key="4">
    <source>
        <dbReference type="EMBL" id="SEJ58549.1"/>
    </source>
</evidence>
<dbReference type="RefSeq" id="WP_092366386.1">
    <property type="nucleotide sequence ID" value="NZ_BMGV01000005.1"/>
</dbReference>
<dbReference type="InterPro" id="IPR000182">
    <property type="entry name" value="GNAT_dom"/>
</dbReference>
<dbReference type="PANTHER" id="PTHR43877:SF1">
    <property type="entry name" value="ACETYLTRANSFERASE"/>
    <property type="match status" value="1"/>
</dbReference>
<feature type="domain" description="N-acetyltransferase" evidence="3">
    <location>
        <begin position="3"/>
        <end position="161"/>
    </location>
</feature>
<evidence type="ECO:0000256" key="2">
    <source>
        <dbReference type="ARBA" id="ARBA00023315"/>
    </source>
</evidence>
<evidence type="ECO:0000259" key="3">
    <source>
        <dbReference type="PROSITE" id="PS51186"/>
    </source>
</evidence>
<evidence type="ECO:0000313" key="5">
    <source>
        <dbReference type="Proteomes" id="UP000199379"/>
    </source>
</evidence>
<dbReference type="InterPro" id="IPR016181">
    <property type="entry name" value="Acyl_CoA_acyltransferase"/>
</dbReference>
<name>A0A1H6ZYJ9_9RHOB</name>
<organism evidence="4 5">
    <name type="scientific">Cribrihabitans marinus</name>
    <dbReference type="NCBI Taxonomy" id="1227549"/>
    <lineage>
        <taxon>Bacteria</taxon>
        <taxon>Pseudomonadati</taxon>
        <taxon>Pseudomonadota</taxon>
        <taxon>Alphaproteobacteria</taxon>
        <taxon>Rhodobacterales</taxon>
        <taxon>Paracoccaceae</taxon>
        <taxon>Cribrihabitans</taxon>
    </lineage>
</organism>
<accession>A0A1H6ZYJ9</accession>
<protein>
    <submittedName>
        <fullName evidence="4">Acetyltransferase, GNAT family</fullName>
    </submittedName>
</protein>
<dbReference type="AlphaFoldDB" id="A0A1H6ZYJ9"/>
<sequence length="161" mass="17407">MSFVVRPTSKADLAAVDALLARSYPRLLKADYPPSVLVTALPLISRAQPALLASGTYYVAEEAAEILGAGGWTRDGKRADLGHIRHVATDHRALRRGVGRAILRHALDMARAAGVTEMACWSTRTAVPFYAALGFETLGPMQVELGPGIRFPAVRMKRRLS</sequence>
<dbReference type="InterPro" id="IPR050832">
    <property type="entry name" value="Bact_Acetyltransf"/>
</dbReference>
<dbReference type="Gene3D" id="3.40.630.30">
    <property type="match status" value="1"/>
</dbReference>